<protein>
    <submittedName>
        <fullName evidence="2">Antirepressor, putative</fullName>
    </submittedName>
</protein>
<evidence type="ECO:0000313" key="2">
    <source>
        <dbReference type="EMBL" id="ABK60394.1"/>
    </source>
</evidence>
<feature type="domain" description="ORF6C" evidence="1">
    <location>
        <begin position="118"/>
        <end position="229"/>
    </location>
</feature>
<evidence type="ECO:0000259" key="1">
    <source>
        <dbReference type="Pfam" id="PF10552"/>
    </source>
</evidence>
<dbReference type="Pfam" id="PF10552">
    <property type="entry name" value="ORF6C"/>
    <property type="match status" value="1"/>
</dbReference>
<dbReference type="EMBL" id="CP000382">
    <property type="protein sequence ID" value="ABK60394.1"/>
    <property type="molecule type" value="Genomic_DNA"/>
</dbReference>
<reference evidence="2 3" key="1">
    <citation type="journal article" date="2006" name="Nat. Biotechnol.">
        <title>The genome and transcriptomes of the anti-tumor agent Clostridium novyi-NT.</title>
        <authorList>
            <person name="Bettegowda C."/>
            <person name="Huang X."/>
            <person name="Lin J."/>
            <person name="Cheong I."/>
            <person name="Kohli M."/>
            <person name="Szabo S.A."/>
            <person name="Zhang X."/>
            <person name="Diaz L.A. Jr."/>
            <person name="Velculescu V.E."/>
            <person name="Parmigiani G."/>
            <person name="Kinzler K.W."/>
            <person name="Vogelstein B."/>
            <person name="Zhou S."/>
        </authorList>
    </citation>
    <scope>NUCLEOTIDE SEQUENCE [LARGE SCALE GENOMIC DNA]</scope>
    <source>
        <strain evidence="2 3">NT</strain>
    </source>
</reference>
<dbReference type="Proteomes" id="UP000008220">
    <property type="component" value="Chromosome"/>
</dbReference>
<dbReference type="InterPro" id="IPR014054">
    <property type="entry name" value="Phage_regulatory_Rha"/>
</dbReference>
<organism evidence="2 3">
    <name type="scientific">Clostridium novyi (strain NT)</name>
    <dbReference type="NCBI Taxonomy" id="386415"/>
    <lineage>
        <taxon>Bacteria</taxon>
        <taxon>Bacillati</taxon>
        <taxon>Bacillota</taxon>
        <taxon>Clostridia</taxon>
        <taxon>Eubacteriales</taxon>
        <taxon>Clostridiaceae</taxon>
        <taxon>Clostridium</taxon>
    </lineage>
</organism>
<dbReference type="NCBIfam" id="TIGR02681">
    <property type="entry name" value="phage_pRha"/>
    <property type="match status" value="1"/>
</dbReference>
<evidence type="ECO:0000313" key="3">
    <source>
        <dbReference type="Proteomes" id="UP000008220"/>
    </source>
</evidence>
<name>A0Q0W8_CLONN</name>
<dbReference type="AlphaFoldDB" id="A0Q0W8"/>
<dbReference type="KEGG" id="cno:NT01CX_2197"/>
<dbReference type="RefSeq" id="WP_011722270.1">
    <property type="nucleotide sequence ID" value="NC_008593.1"/>
</dbReference>
<accession>A0Q0W8</accession>
<sequence>MNKLVNVKNKDGQLVVTSRQIAGDFQKRHSHVVEAIENKIKSLTTENSEVEISKLFIPTSFNHNGNEYKEYLLTRDGFTFIVMGFTGAKADAWKLKYIEAFNKMEKVLKTKQLSPMEQLKLQYEVIEEHEEKLSSIETKVNKLENSMTIDYAQQEELSSLARKIVVQALGGKNTPAYKELNKKAFSTLWRDFKRIMQVNSYKNTSVKQFYRAKDLINNWKPNRELELMIKGANSQMSF</sequence>
<dbReference type="STRING" id="386415.NT01CX_2197"/>
<proteinExistence type="predicted"/>
<dbReference type="InterPro" id="IPR018878">
    <property type="entry name" value="ORF6C_dom"/>
</dbReference>
<keyword evidence="3" id="KW-1185">Reference proteome</keyword>
<dbReference type="Pfam" id="PF09669">
    <property type="entry name" value="Phage_pRha"/>
    <property type="match status" value="1"/>
</dbReference>
<dbReference type="PATRIC" id="fig|386415.7.peg.1301"/>
<dbReference type="eggNOG" id="COG3646">
    <property type="taxonomic scope" value="Bacteria"/>
</dbReference>
<gene>
    <name evidence="2" type="ordered locus">NT01CX_2197</name>
</gene>
<dbReference type="HOGENOM" id="CLU_046670_2_2_9"/>